<protein>
    <submittedName>
        <fullName evidence="3">Initiator RepB protein family protein</fullName>
    </submittedName>
</protein>
<evidence type="ECO:0000259" key="2">
    <source>
        <dbReference type="Pfam" id="PF01051"/>
    </source>
</evidence>
<comment type="similarity">
    <text evidence="1">Belongs to the initiator RepB protein family.</text>
</comment>
<dbReference type="InterPro" id="IPR036390">
    <property type="entry name" value="WH_DNA-bd_sf"/>
</dbReference>
<dbReference type="Gene3D" id="1.10.10.10">
    <property type="entry name" value="Winged helix-like DNA-binding domain superfamily/Winged helix DNA-binding domain"/>
    <property type="match status" value="2"/>
</dbReference>
<dbReference type="GO" id="GO:0003887">
    <property type="term" value="F:DNA-directed DNA polymerase activity"/>
    <property type="evidence" value="ECO:0007669"/>
    <property type="project" value="InterPro"/>
</dbReference>
<accession>A0AB74QH48</accession>
<dbReference type="EMBL" id="CAADAN010000036">
    <property type="protein sequence ID" value="VFD36781.1"/>
    <property type="molecule type" value="Genomic_DNA"/>
</dbReference>
<evidence type="ECO:0000313" key="3">
    <source>
        <dbReference type="EMBL" id="VFD36781.1"/>
    </source>
</evidence>
<sequence length="286" mass="34072">MKNEYIIKKSNYFIMNCKYDLSIQEQRIILTLASMIKPTDEEFKEYKFSTKEFKELLNLKGQSAYSEIPKITKKLLGKIIEIEEENEIIQCAWISTAKHLKKEGVIILKIASDLKPYMLQLNTLYTSYKLKNVLSMKSKYSIRIYEILKCHEFKQQGFIDISILELRKLLKAEHIYPKYANFKQKILEVVKTELEEQTDISFEYEEFKTGRTITNLRIFINKKDVIVNNFKEECVTKVKEQTKTKKIIGDMPRQKTKFHNFNETFTQYTNDELDDIIKKSQKEKFK</sequence>
<organism evidence="3 4">
    <name type="scientific">Clostridioides difficile</name>
    <name type="common">Peptoclostridium difficile</name>
    <dbReference type="NCBI Taxonomy" id="1496"/>
    <lineage>
        <taxon>Bacteria</taxon>
        <taxon>Bacillati</taxon>
        <taxon>Bacillota</taxon>
        <taxon>Clostridia</taxon>
        <taxon>Peptostreptococcales</taxon>
        <taxon>Peptostreptococcaceae</taxon>
        <taxon>Clostridioides</taxon>
    </lineage>
</organism>
<dbReference type="GO" id="GO:0006270">
    <property type="term" value="P:DNA replication initiation"/>
    <property type="evidence" value="ECO:0007669"/>
    <property type="project" value="InterPro"/>
</dbReference>
<dbReference type="Pfam" id="PF21205">
    <property type="entry name" value="Rep3_C"/>
    <property type="match status" value="1"/>
</dbReference>
<dbReference type="SUPFAM" id="SSF46785">
    <property type="entry name" value="Winged helix' DNA-binding domain"/>
    <property type="match status" value="2"/>
</dbReference>
<comment type="caution">
    <text evidence="3">The sequence shown here is derived from an EMBL/GenBank/DDBJ whole genome shotgun (WGS) entry which is preliminary data.</text>
</comment>
<dbReference type="Proteomes" id="UP000411588">
    <property type="component" value="Unassembled WGS sequence"/>
</dbReference>
<dbReference type="InterPro" id="IPR036388">
    <property type="entry name" value="WH-like_DNA-bd_sf"/>
</dbReference>
<gene>
    <name evidence="3" type="ORF">SAMEA1402399_04195</name>
</gene>
<dbReference type="Pfam" id="PF01051">
    <property type="entry name" value="Rep3_N"/>
    <property type="match status" value="1"/>
</dbReference>
<proteinExistence type="inferred from homology"/>
<name>A0AB74QH48_CLODI</name>
<dbReference type="AlphaFoldDB" id="A0AB74QH48"/>
<feature type="domain" description="Initiator Rep protein WH1" evidence="2">
    <location>
        <begin position="6"/>
        <end position="149"/>
    </location>
</feature>
<reference evidence="3 4" key="1">
    <citation type="submission" date="2019-02" db="EMBL/GenBank/DDBJ databases">
        <authorList>
            <consortium name="Pathogen Informatics"/>
        </authorList>
    </citation>
    <scope>NUCLEOTIDE SEQUENCE [LARGE SCALE GENOMIC DNA]</scope>
    <source>
        <strain evidence="4">clo34</strain>
    </source>
</reference>
<evidence type="ECO:0000313" key="4">
    <source>
        <dbReference type="Proteomes" id="UP000411588"/>
    </source>
</evidence>
<dbReference type="InterPro" id="IPR000525">
    <property type="entry name" value="Initiator_Rep_WH1"/>
</dbReference>
<dbReference type="RefSeq" id="WP_022618248.1">
    <property type="nucleotide sequence ID" value="NZ_CAACZV010000031.1"/>
</dbReference>
<evidence type="ECO:0000256" key="1">
    <source>
        <dbReference type="ARBA" id="ARBA00038283"/>
    </source>
</evidence>